<accession>A0AAJ3K5F0</accession>
<keyword evidence="3" id="KW-1185">Reference proteome</keyword>
<organism evidence="2 3">
    <name type="scientific">Rodentibacter caecimuris</name>
    <dbReference type="NCBI Taxonomy" id="1796644"/>
    <lineage>
        <taxon>Bacteria</taxon>
        <taxon>Pseudomonadati</taxon>
        <taxon>Pseudomonadota</taxon>
        <taxon>Gammaproteobacteria</taxon>
        <taxon>Pasteurellales</taxon>
        <taxon>Pasteurellaceae</taxon>
        <taxon>Rodentibacter</taxon>
    </lineage>
</organism>
<feature type="domain" description="KilA-N" evidence="1">
    <location>
        <begin position="1"/>
        <end position="103"/>
    </location>
</feature>
<evidence type="ECO:0000313" key="2">
    <source>
        <dbReference type="EMBL" id="OOF72390.1"/>
    </source>
</evidence>
<dbReference type="RefSeq" id="WP_059366235.1">
    <property type="nucleotide sequence ID" value="NZ_BBXJ01000001.1"/>
</dbReference>
<protein>
    <recommendedName>
        <fullName evidence="1">KilA-N domain-containing protein</fullName>
    </recommendedName>
</protein>
<evidence type="ECO:0000313" key="3">
    <source>
        <dbReference type="Proteomes" id="UP000188998"/>
    </source>
</evidence>
<dbReference type="Proteomes" id="UP000188998">
    <property type="component" value="Unassembled WGS sequence"/>
</dbReference>
<comment type="caution">
    <text evidence="2">The sequence shown here is derived from an EMBL/GenBank/DDBJ whole genome shotgun (WGS) entry which is preliminary data.</text>
</comment>
<dbReference type="EMBL" id="MLAB01000019">
    <property type="protein sequence ID" value="OOF72390.1"/>
    <property type="molecule type" value="Genomic_DNA"/>
</dbReference>
<dbReference type="Pfam" id="PF10548">
    <property type="entry name" value="P22_AR_C"/>
    <property type="match status" value="1"/>
</dbReference>
<dbReference type="AlphaFoldDB" id="A0AAJ3K5F0"/>
<reference evidence="2 3" key="1">
    <citation type="submission" date="2016-10" db="EMBL/GenBank/DDBJ databases">
        <title>Rodentibacter gen. nov. and new species.</title>
        <authorList>
            <person name="Christensen H."/>
        </authorList>
    </citation>
    <scope>NUCLEOTIDE SEQUENCE [LARGE SCALE GENOMIC DNA]</scope>
    <source>
        <strain evidence="2 3">199137021</strain>
    </source>
</reference>
<dbReference type="Pfam" id="PF04383">
    <property type="entry name" value="KilA-N"/>
    <property type="match status" value="1"/>
</dbReference>
<dbReference type="PROSITE" id="PS51301">
    <property type="entry name" value="KILA_N"/>
    <property type="match status" value="1"/>
</dbReference>
<dbReference type="InterPro" id="IPR018876">
    <property type="entry name" value="Phage_P22_antirepressor_C"/>
</dbReference>
<dbReference type="InterPro" id="IPR017880">
    <property type="entry name" value="KilA_N"/>
</dbReference>
<dbReference type="InterPro" id="IPR018004">
    <property type="entry name" value="KilA/APSES_HTH"/>
</dbReference>
<dbReference type="SMART" id="SM01252">
    <property type="entry name" value="KilA-N"/>
    <property type="match status" value="1"/>
</dbReference>
<name>A0AAJ3K5F0_9PAST</name>
<gene>
    <name evidence="2" type="ORF">BKG90_04685</name>
</gene>
<proteinExistence type="predicted"/>
<evidence type="ECO:0000259" key="1">
    <source>
        <dbReference type="PROSITE" id="PS51301"/>
    </source>
</evidence>
<sequence>MTNLTILNTQIRTLDGLFSLNDFHKASGENPNQRPSLFIRNNQTKDLISEIEKDQSTNLCLAQKSIRGGLNAGVWACEELVLSYAMWISPKFHLIVLRAFLAMHRNEPKQLALPTPERTFTLKLTEQELCDLCWLWKAAEAMRNLLKLIEPALDILGSRYAGAAHSCSVEYRRTIESARDILLRPTGEIKEQGTYLEENWHRVLHELRKGELNKIY</sequence>